<dbReference type="SUPFAM" id="SSF56935">
    <property type="entry name" value="Porins"/>
    <property type="match status" value="1"/>
</dbReference>
<dbReference type="RefSeq" id="WP_379054438.1">
    <property type="nucleotide sequence ID" value="NZ_JBHTKB010000001.1"/>
</dbReference>
<evidence type="ECO:0000313" key="2">
    <source>
        <dbReference type="EMBL" id="MFD0911945.1"/>
    </source>
</evidence>
<accession>A0ABW3F4L2</accession>
<dbReference type="InterPro" id="IPR032638">
    <property type="entry name" value="Porin_5"/>
</dbReference>
<organism evidence="2 3">
    <name type="scientific">Methylophilus luteus</name>
    <dbReference type="NCBI Taxonomy" id="640108"/>
    <lineage>
        <taxon>Bacteria</taxon>
        <taxon>Pseudomonadati</taxon>
        <taxon>Pseudomonadota</taxon>
        <taxon>Betaproteobacteria</taxon>
        <taxon>Nitrosomonadales</taxon>
        <taxon>Methylophilaceae</taxon>
        <taxon>Methylophilus</taxon>
    </lineage>
</organism>
<proteinExistence type="predicted"/>
<dbReference type="Proteomes" id="UP001597128">
    <property type="component" value="Unassembled WGS sequence"/>
</dbReference>
<gene>
    <name evidence="2" type="ORF">ACFQ1Z_00160</name>
</gene>
<protein>
    <submittedName>
        <fullName evidence="2">Porin</fullName>
    </submittedName>
</protein>
<keyword evidence="3" id="KW-1185">Reference proteome</keyword>
<dbReference type="EMBL" id="JBHTKB010000001">
    <property type="protein sequence ID" value="MFD0911945.1"/>
    <property type="molecule type" value="Genomic_DNA"/>
</dbReference>
<comment type="caution">
    <text evidence="2">The sequence shown here is derived from an EMBL/GenBank/DDBJ whole genome shotgun (WGS) entry which is preliminary data.</text>
</comment>
<sequence>MKMKARNWVIPMMVAAIFGSQTDIASASERESLEEVRATTMSLIELLVQEGVLSKEKADALLKQAQLAKQKAREEAEAAAVATPEGAVAEKPAEGQPKAIRVQYVPEHVKNEMRAEIEQEVMKKLNYKAGERLGVPEWIDRIEWTGELRLRYQEDMFSENNAIPGLLASSDVRNVDVNNSTEDRERHRIRALFGANLHINEWLTGGIRFQTGLLQTPVTPNQTEGFSQGKFVFGLDRAFLEAKPYDWLTLTGGRFANPFFTSNRIFGTDLIWDPDLAFDGFVASANPVINKNWKLFSNVGAYPIEEIESSNTNKAKDKWLYAAQGGVEWTSSNNSKVKLGVAFYDFKNVEGELNPLGDPTRYAGTVPLWRQKGNNTFSVDRLNANLCSTGGPCGLASQFQLINFTGEVDLAVFDPVHVILHGAYVKNIGFDAQEIARRTGTPLNTYKEENEGYEVSLLVGHPIIKKLHDWQVSGGYRRLEADAVMDGFTDSNFHLGGTDAKGFFIGAQYGIGKNAWLSSRYISTDEISGLPFSVDTFFVDLNGRF</sequence>
<dbReference type="Pfam" id="PF16930">
    <property type="entry name" value="Porin_5"/>
    <property type="match status" value="1"/>
</dbReference>
<name>A0ABW3F4L2_9PROT</name>
<reference evidence="3" key="1">
    <citation type="journal article" date="2019" name="Int. J. Syst. Evol. Microbiol.">
        <title>The Global Catalogue of Microorganisms (GCM) 10K type strain sequencing project: providing services to taxonomists for standard genome sequencing and annotation.</title>
        <authorList>
            <consortium name="The Broad Institute Genomics Platform"/>
            <consortium name="The Broad Institute Genome Sequencing Center for Infectious Disease"/>
            <person name="Wu L."/>
            <person name="Ma J."/>
        </authorList>
    </citation>
    <scope>NUCLEOTIDE SEQUENCE [LARGE SCALE GENOMIC DNA]</scope>
    <source>
        <strain evidence="3">CCUG 58412</strain>
    </source>
</reference>
<keyword evidence="1" id="KW-0175">Coiled coil</keyword>
<evidence type="ECO:0000313" key="3">
    <source>
        <dbReference type="Proteomes" id="UP001597128"/>
    </source>
</evidence>
<feature type="coiled-coil region" evidence="1">
    <location>
        <begin position="55"/>
        <end position="82"/>
    </location>
</feature>
<evidence type="ECO:0000256" key="1">
    <source>
        <dbReference type="SAM" id="Coils"/>
    </source>
</evidence>